<feature type="transmembrane region" description="Helical" evidence="8">
    <location>
        <begin position="886"/>
        <end position="905"/>
    </location>
</feature>
<evidence type="ECO:0000256" key="2">
    <source>
        <dbReference type="ARBA" id="ARBA00022692"/>
    </source>
</evidence>
<feature type="transmembrane region" description="Helical" evidence="8">
    <location>
        <begin position="713"/>
        <end position="735"/>
    </location>
</feature>
<feature type="region of interest" description="Disordered" evidence="7">
    <location>
        <begin position="513"/>
        <end position="533"/>
    </location>
</feature>
<dbReference type="SUPFAM" id="SSF52540">
    <property type="entry name" value="P-loop containing nucleoside triphosphate hydrolases"/>
    <property type="match status" value="2"/>
</dbReference>
<dbReference type="PROSITE" id="PS50893">
    <property type="entry name" value="ABC_TRANSPORTER_2"/>
    <property type="match status" value="2"/>
</dbReference>
<feature type="transmembrane region" description="Helical" evidence="8">
    <location>
        <begin position="764"/>
        <end position="786"/>
    </location>
</feature>
<keyword evidence="5 8" id="KW-1133">Transmembrane helix</keyword>
<dbReference type="Pfam" id="PF00005">
    <property type="entry name" value="ABC_tran"/>
    <property type="match status" value="2"/>
</dbReference>
<evidence type="ECO:0000256" key="4">
    <source>
        <dbReference type="ARBA" id="ARBA00022840"/>
    </source>
</evidence>
<feature type="transmembrane region" description="Helical" evidence="8">
    <location>
        <begin position="793"/>
        <end position="815"/>
    </location>
</feature>
<dbReference type="GO" id="GO:0016887">
    <property type="term" value="F:ATP hydrolysis activity"/>
    <property type="evidence" value="ECO:0007669"/>
    <property type="project" value="InterPro"/>
</dbReference>
<dbReference type="NCBIfam" id="NF033858">
    <property type="entry name" value="ABC2_perm_RbbA"/>
    <property type="match status" value="1"/>
</dbReference>
<dbReference type="CDD" id="cd03230">
    <property type="entry name" value="ABC_DR_subfamily_A"/>
    <property type="match status" value="2"/>
</dbReference>
<dbReference type="PROSITE" id="PS00211">
    <property type="entry name" value="ABC_TRANSPORTER_1"/>
    <property type="match status" value="1"/>
</dbReference>
<dbReference type="AlphaFoldDB" id="A0A9X2IBW5"/>
<evidence type="ECO:0000256" key="6">
    <source>
        <dbReference type="ARBA" id="ARBA00023136"/>
    </source>
</evidence>
<evidence type="ECO:0000313" key="11">
    <source>
        <dbReference type="EMBL" id="MCL9685264.1"/>
    </source>
</evidence>
<dbReference type="InterPro" id="IPR047651">
    <property type="entry name" value="ABC2_perm_RbbA"/>
</dbReference>
<proteinExistence type="predicted"/>
<dbReference type="GO" id="GO:0140359">
    <property type="term" value="F:ABC-type transporter activity"/>
    <property type="evidence" value="ECO:0007669"/>
    <property type="project" value="InterPro"/>
</dbReference>
<sequence length="910" mass="101751">MVTITNLNLKYNLKLILDDISLVLPGDKLIGFIGPDGVGKSTLLSIISGAHVIQSGRVDVLDGNMQDVSHRKAVCSKIAYMPQGLGKNLYQTLSVYENIDFFGRLFGYAKEEREEVILNLLKVTGLLPFKNRPAGKLSGGMKQKLGLCCVLIHSPELLILDEPTTGVDPLSRHQFWQLIGQIRNSHPGMSVLVATAYMEEAAEFDWLVAMNAGRIMATGTPQDLLHQTETLTLDDAFIALLPQEQQNGYQKIVIPPFKDKEEAEATVAIEAKGLTKSFGDFTAVDHVNLHVEKGEIFGFLGSNGCGKTTFMKMVTGLLTATEGEAKLFGQDVDATNLQMRQRIGYMSQAFSLYSELTVQQNLMLHAKLFHLPSADIPERINFLLKRFELVEHRDSLPDSLPLGLRQRLSLAVAFIHQPEILILDEPTSGVDPIARELFWKLIIDLSRHEQVTIFISTHFMNEALRCDRVSLMHAGRILVTDTPLNIIKAKNSQTLEEAFISYLQEASGTAEEENKPLSSLIPNQFPSQSRQEPTRQRFQSWQRVYSYMRREAIELIHDPVRATLALIGSLILMIVMSYGLNIDVENLSFAVLDRDQTNISEDYQLNISGSRYFIEQEPIRDYANLDRRMRAGKLSLALEIPPDFSKDLKRGKPTLIGAWIDGAMPQRAETVQSYLYAIHSLWLTQLTKNLGGNALLPFNIETRFRYNPDVKSLPAMVPAVIPLLLMLIPSMLTALSVVREKELGSIINFYVTPITRWEFLLGKLLPYIVLALFNFLLLVILAIVMFQVPIKGSFLTLLLGAFFYVTIATAMGFFISTFMRSQTAAVFGTALLTILPTTQFSGMIEPVASLEGIGAFIGSIYPVTYFLTICRGVFSKGLSFNDLYFAFLPLIITIPILFGLCLLFLKKQEA</sequence>
<feature type="compositionally biased region" description="Polar residues" evidence="7">
    <location>
        <begin position="516"/>
        <end position="533"/>
    </location>
</feature>
<evidence type="ECO:0000256" key="7">
    <source>
        <dbReference type="SAM" id="MobiDB-lite"/>
    </source>
</evidence>
<dbReference type="GO" id="GO:0016020">
    <property type="term" value="C:membrane"/>
    <property type="evidence" value="ECO:0007669"/>
    <property type="project" value="UniProtKB-SubCell"/>
</dbReference>
<name>A0A9X2IBW5_9GAMM</name>
<dbReference type="InterPro" id="IPR003439">
    <property type="entry name" value="ABC_transporter-like_ATP-bd"/>
</dbReference>
<evidence type="ECO:0000256" key="5">
    <source>
        <dbReference type="ARBA" id="ARBA00022989"/>
    </source>
</evidence>
<organism evidence="11 12">
    <name type="scientific">Legionella maioricensis</name>
    <dbReference type="NCBI Taxonomy" id="2896528"/>
    <lineage>
        <taxon>Bacteria</taxon>
        <taxon>Pseudomonadati</taxon>
        <taxon>Pseudomonadota</taxon>
        <taxon>Gammaproteobacteria</taxon>
        <taxon>Legionellales</taxon>
        <taxon>Legionellaceae</taxon>
        <taxon>Legionella</taxon>
    </lineage>
</organism>
<feature type="transmembrane region" description="Helical" evidence="8">
    <location>
        <begin position="821"/>
        <end position="841"/>
    </location>
</feature>
<feature type="domain" description="ABC transmembrane type-2" evidence="10">
    <location>
        <begin position="680"/>
        <end position="908"/>
    </location>
</feature>
<comment type="caution">
    <text evidence="11">The sequence shown here is derived from an EMBL/GenBank/DDBJ whole genome shotgun (WGS) entry which is preliminary data.</text>
</comment>
<evidence type="ECO:0000259" key="10">
    <source>
        <dbReference type="PROSITE" id="PS51012"/>
    </source>
</evidence>
<evidence type="ECO:0000313" key="12">
    <source>
        <dbReference type="Proteomes" id="UP001139721"/>
    </source>
</evidence>
<comment type="subcellular location">
    <subcellularLocation>
        <location evidence="1">Membrane</location>
        <topology evidence="1">Multi-pass membrane protein</topology>
    </subcellularLocation>
</comment>
<accession>A0A9X2IBW5</accession>
<dbReference type="Pfam" id="PF12698">
    <property type="entry name" value="ABC2_membrane_3"/>
    <property type="match status" value="1"/>
</dbReference>
<dbReference type="PANTHER" id="PTHR43038:SF4">
    <property type="entry name" value="RIBOSOME-ASSOCIATED ATPASE"/>
    <property type="match status" value="1"/>
</dbReference>
<dbReference type="Gene3D" id="3.40.1710.10">
    <property type="entry name" value="abc type-2 transporter like domain"/>
    <property type="match status" value="1"/>
</dbReference>
<dbReference type="InterPro" id="IPR017871">
    <property type="entry name" value="ABC_transporter-like_CS"/>
</dbReference>
<feature type="domain" description="ABC transporter" evidence="9">
    <location>
        <begin position="269"/>
        <end position="499"/>
    </location>
</feature>
<dbReference type="PANTHER" id="PTHR43038">
    <property type="entry name" value="ATP-BINDING CASSETTE, SUB-FAMILY H, MEMBER 1"/>
    <property type="match status" value="1"/>
</dbReference>
<evidence type="ECO:0000259" key="9">
    <source>
        <dbReference type="PROSITE" id="PS50893"/>
    </source>
</evidence>
<dbReference type="Proteomes" id="UP001139721">
    <property type="component" value="Unassembled WGS sequence"/>
</dbReference>
<dbReference type="InterPro" id="IPR047817">
    <property type="entry name" value="ABC2_TM_bact-type"/>
</dbReference>
<keyword evidence="12" id="KW-1185">Reference proteome</keyword>
<dbReference type="GO" id="GO:0005524">
    <property type="term" value="F:ATP binding"/>
    <property type="evidence" value="ECO:0007669"/>
    <property type="project" value="UniProtKB-KW"/>
</dbReference>
<feature type="transmembrane region" description="Helical" evidence="8">
    <location>
        <begin position="853"/>
        <end position="874"/>
    </location>
</feature>
<evidence type="ECO:0000256" key="8">
    <source>
        <dbReference type="SAM" id="Phobius"/>
    </source>
</evidence>
<feature type="domain" description="ABC transporter" evidence="9">
    <location>
        <begin position="2"/>
        <end position="237"/>
    </location>
</feature>
<dbReference type="EMBL" id="JAJKBJ010000021">
    <property type="protein sequence ID" value="MCL9685264.1"/>
    <property type="molecule type" value="Genomic_DNA"/>
</dbReference>
<keyword evidence="3" id="KW-0547">Nucleotide-binding</keyword>
<dbReference type="InterPro" id="IPR027417">
    <property type="entry name" value="P-loop_NTPase"/>
</dbReference>
<dbReference type="Gene3D" id="3.40.50.300">
    <property type="entry name" value="P-loop containing nucleotide triphosphate hydrolases"/>
    <property type="match status" value="2"/>
</dbReference>
<dbReference type="PROSITE" id="PS51012">
    <property type="entry name" value="ABC_TM2"/>
    <property type="match status" value="1"/>
</dbReference>
<keyword evidence="4" id="KW-0067">ATP-binding</keyword>
<reference evidence="11" key="1">
    <citation type="submission" date="2021-11" db="EMBL/GenBank/DDBJ databases">
        <title>Legionella maioricencis sp. nov., a new species isolated from hot water samples in Mallorca.</title>
        <authorList>
            <person name="Crespi S."/>
            <person name="Drasar V."/>
            <person name="Salva-Serra F."/>
            <person name="Jaen-Luchoro D."/>
            <person name="Pineiro-Iglesias B."/>
            <person name="Aliaga F."/>
            <person name="Fernandez-Juarez V."/>
            <person name="Coll G."/>
            <person name="Moore E.R.B."/>
            <person name="Bennasar-Figueras A."/>
        </authorList>
    </citation>
    <scope>NUCLEOTIDE SEQUENCE</scope>
    <source>
        <strain evidence="11">HCPI-6</strain>
    </source>
</reference>
<keyword evidence="2 8" id="KW-0812">Transmembrane</keyword>
<dbReference type="InterPro" id="IPR013525">
    <property type="entry name" value="ABC2_TM"/>
</dbReference>
<evidence type="ECO:0000256" key="3">
    <source>
        <dbReference type="ARBA" id="ARBA00022741"/>
    </source>
</evidence>
<protein>
    <submittedName>
        <fullName evidence="11">Ribosome-associated ATPase/putative transporter RbbA</fullName>
    </submittedName>
</protein>
<dbReference type="InterPro" id="IPR003593">
    <property type="entry name" value="AAA+_ATPase"/>
</dbReference>
<keyword evidence="6 8" id="KW-0472">Membrane</keyword>
<gene>
    <name evidence="11" type="primary">rbbA</name>
    <name evidence="11" type="ORF">LOX96_14250</name>
</gene>
<evidence type="ECO:0000256" key="1">
    <source>
        <dbReference type="ARBA" id="ARBA00004141"/>
    </source>
</evidence>
<feature type="transmembrane region" description="Helical" evidence="8">
    <location>
        <begin position="562"/>
        <end position="580"/>
    </location>
</feature>
<dbReference type="SMART" id="SM00382">
    <property type="entry name" value="AAA"/>
    <property type="match status" value="2"/>
</dbReference>